<comment type="caution">
    <text evidence="1">The sequence shown here is derived from an EMBL/GenBank/DDBJ whole genome shotgun (WGS) entry which is preliminary data.</text>
</comment>
<dbReference type="AlphaFoldDB" id="A0A5B7HTP6"/>
<name>A0A5B7HTP6_PORTR</name>
<accession>A0A5B7HTP6</accession>
<gene>
    <name evidence="1" type="ORF">E2C01_069086</name>
</gene>
<organism evidence="1 2">
    <name type="scientific">Portunus trituberculatus</name>
    <name type="common">Swimming crab</name>
    <name type="synonym">Neptunus trituberculatus</name>
    <dbReference type="NCBI Taxonomy" id="210409"/>
    <lineage>
        <taxon>Eukaryota</taxon>
        <taxon>Metazoa</taxon>
        <taxon>Ecdysozoa</taxon>
        <taxon>Arthropoda</taxon>
        <taxon>Crustacea</taxon>
        <taxon>Multicrustacea</taxon>
        <taxon>Malacostraca</taxon>
        <taxon>Eumalacostraca</taxon>
        <taxon>Eucarida</taxon>
        <taxon>Decapoda</taxon>
        <taxon>Pleocyemata</taxon>
        <taxon>Brachyura</taxon>
        <taxon>Eubrachyura</taxon>
        <taxon>Portunoidea</taxon>
        <taxon>Portunidae</taxon>
        <taxon>Portuninae</taxon>
        <taxon>Portunus</taxon>
    </lineage>
</organism>
<dbReference type="EMBL" id="VSRR010039543">
    <property type="protein sequence ID" value="MPC74712.1"/>
    <property type="molecule type" value="Genomic_DNA"/>
</dbReference>
<evidence type="ECO:0000313" key="2">
    <source>
        <dbReference type="Proteomes" id="UP000324222"/>
    </source>
</evidence>
<proteinExistence type="predicted"/>
<dbReference type="Proteomes" id="UP000324222">
    <property type="component" value="Unassembled WGS sequence"/>
</dbReference>
<evidence type="ECO:0000313" key="1">
    <source>
        <dbReference type="EMBL" id="MPC74712.1"/>
    </source>
</evidence>
<protein>
    <submittedName>
        <fullName evidence="1">Uncharacterized protein</fullName>
    </submittedName>
</protein>
<reference evidence="1 2" key="1">
    <citation type="submission" date="2019-05" db="EMBL/GenBank/DDBJ databases">
        <title>Another draft genome of Portunus trituberculatus and its Hox gene families provides insights of decapod evolution.</title>
        <authorList>
            <person name="Jeong J.-H."/>
            <person name="Song I."/>
            <person name="Kim S."/>
            <person name="Choi T."/>
            <person name="Kim D."/>
            <person name="Ryu S."/>
            <person name="Kim W."/>
        </authorList>
    </citation>
    <scope>NUCLEOTIDE SEQUENCE [LARGE SCALE GENOMIC DNA]</scope>
    <source>
        <tissue evidence="1">Muscle</tissue>
    </source>
</reference>
<sequence length="23" mass="2475">MNWTSISKVPECLGVLGNGWLGL</sequence>
<keyword evidence="2" id="KW-1185">Reference proteome</keyword>